<evidence type="ECO:0000313" key="2">
    <source>
        <dbReference type="Proteomes" id="UP000250235"/>
    </source>
</evidence>
<name>A0A2Z7CL68_9LAMI</name>
<dbReference type="EMBL" id="KQ995436">
    <property type="protein sequence ID" value="KZV46647.1"/>
    <property type="molecule type" value="Genomic_DNA"/>
</dbReference>
<keyword evidence="1" id="KW-0406">Ion transport</keyword>
<keyword evidence="1" id="KW-0407">Ion channel</keyword>
<sequence>MLCLLICAYQDACEDERVTPVYLISLLGSVSHYERSFPGYSAGRGVDPAGGASGGVLLFCIWYFEYVRVFNMSSFSQAKSENFSHYFIAFAMCLRGLNSVLCTRPDNLGYEQYASISALDENQIWAVWSTQIRKSQHNLTEQFRLRWSNKFNSAQTTKSDNNIKHLREREHITDNEQLWKKQIANNEQL</sequence>
<keyword evidence="1" id="KW-0813">Transport</keyword>
<accession>A0A2Z7CL68</accession>
<protein>
    <submittedName>
        <fullName evidence="1">Voltage-gated shaker-like K+ channel KCNA (ISS)</fullName>
    </submittedName>
</protein>
<evidence type="ECO:0000313" key="1">
    <source>
        <dbReference type="EMBL" id="KZV46647.1"/>
    </source>
</evidence>
<dbReference type="AlphaFoldDB" id="A0A2Z7CL68"/>
<dbReference type="GO" id="GO:0034220">
    <property type="term" value="P:monoatomic ion transmembrane transport"/>
    <property type="evidence" value="ECO:0007669"/>
    <property type="project" value="UniProtKB-KW"/>
</dbReference>
<proteinExistence type="predicted"/>
<gene>
    <name evidence="1" type="ORF">F511_39270</name>
</gene>
<organism evidence="1 2">
    <name type="scientific">Dorcoceras hygrometricum</name>
    <dbReference type="NCBI Taxonomy" id="472368"/>
    <lineage>
        <taxon>Eukaryota</taxon>
        <taxon>Viridiplantae</taxon>
        <taxon>Streptophyta</taxon>
        <taxon>Embryophyta</taxon>
        <taxon>Tracheophyta</taxon>
        <taxon>Spermatophyta</taxon>
        <taxon>Magnoliopsida</taxon>
        <taxon>eudicotyledons</taxon>
        <taxon>Gunneridae</taxon>
        <taxon>Pentapetalae</taxon>
        <taxon>asterids</taxon>
        <taxon>lamiids</taxon>
        <taxon>Lamiales</taxon>
        <taxon>Gesneriaceae</taxon>
        <taxon>Didymocarpoideae</taxon>
        <taxon>Trichosporeae</taxon>
        <taxon>Loxocarpinae</taxon>
        <taxon>Dorcoceras</taxon>
    </lineage>
</organism>
<keyword evidence="2" id="KW-1185">Reference proteome</keyword>
<dbReference type="Proteomes" id="UP000250235">
    <property type="component" value="Unassembled WGS sequence"/>
</dbReference>
<reference evidence="1 2" key="1">
    <citation type="journal article" date="2015" name="Proc. Natl. Acad. Sci. U.S.A.">
        <title>The resurrection genome of Boea hygrometrica: A blueprint for survival of dehydration.</title>
        <authorList>
            <person name="Xiao L."/>
            <person name="Yang G."/>
            <person name="Zhang L."/>
            <person name="Yang X."/>
            <person name="Zhao S."/>
            <person name="Ji Z."/>
            <person name="Zhou Q."/>
            <person name="Hu M."/>
            <person name="Wang Y."/>
            <person name="Chen M."/>
            <person name="Xu Y."/>
            <person name="Jin H."/>
            <person name="Xiao X."/>
            <person name="Hu G."/>
            <person name="Bao F."/>
            <person name="Hu Y."/>
            <person name="Wan P."/>
            <person name="Li L."/>
            <person name="Deng X."/>
            <person name="Kuang T."/>
            <person name="Xiang C."/>
            <person name="Zhu J.K."/>
            <person name="Oliver M.J."/>
            <person name="He Y."/>
        </authorList>
    </citation>
    <scope>NUCLEOTIDE SEQUENCE [LARGE SCALE GENOMIC DNA]</scope>
    <source>
        <strain evidence="2">cv. XS01</strain>
    </source>
</reference>